<dbReference type="EMBL" id="JAIWYP010000008">
    <property type="protein sequence ID" value="KAH3781989.1"/>
    <property type="molecule type" value="Genomic_DNA"/>
</dbReference>
<dbReference type="AlphaFoldDB" id="A0A9D4EJV3"/>
<keyword evidence="2" id="KW-1185">Reference proteome</keyword>
<accession>A0A9D4EJV3</accession>
<reference evidence="1" key="2">
    <citation type="submission" date="2020-11" db="EMBL/GenBank/DDBJ databases">
        <authorList>
            <person name="McCartney M.A."/>
            <person name="Auch B."/>
            <person name="Kono T."/>
            <person name="Mallez S."/>
            <person name="Becker A."/>
            <person name="Gohl D.M."/>
            <person name="Silverstein K.A.T."/>
            <person name="Koren S."/>
            <person name="Bechman K.B."/>
            <person name="Herman A."/>
            <person name="Abrahante J.E."/>
            <person name="Garbe J."/>
        </authorList>
    </citation>
    <scope>NUCLEOTIDE SEQUENCE</scope>
    <source>
        <strain evidence="1">Duluth1</strain>
        <tissue evidence="1">Whole animal</tissue>
    </source>
</reference>
<reference evidence="1" key="1">
    <citation type="journal article" date="2019" name="bioRxiv">
        <title>The Genome of the Zebra Mussel, Dreissena polymorpha: A Resource for Invasive Species Research.</title>
        <authorList>
            <person name="McCartney M.A."/>
            <person name="Auch B."/>
            <person name="Kono T."/>
            <person name="Mallez S."/>
            <person name="Zhang Y."/>
            <person name="Obille A."/>
            <person name="Becker A."/>
            <person name="Abrahante J.E."/>
            <person name="Garbe J."/>
            <person name="Badalamenti J.P."/>
            <person name="Herman A."/>
            <person name="Mangelson H."/>
            <person name="Liachko I."/>
            <person name="Sullivan S."/>
            <person name="Sone E.D."/>
            <person name="Koren S."/>
            <person name="Silverstein K.A.T."/>
            <person name="Beckman K.B."/>
            <person name="Gohl D.M."/>
        </authorList>
    </citation>
    <scope>NUCLEOTIDE SEQUENCE</scope>
    <source>
        <strain evidence="1">Duluth1</strain>
        <tissue evidence="1">Whole animal</tissue>
    </source>
</reference>
<sequence length="111" mass="11842">MDGCAYTDVVVNAQTMSVCFSVIPNGGGYVMVWAGVSLHTKTDLVIIHGNLNAVRYPQEVMLPVAIPHLRAGGRGMVLIQDGAPAHTARATQALLQQQNVLLLLSLQSHPI</sequence>
<comment type="caution">
    <text evidence="1">The sequence shown here is derived from an EMBL/GenBank/DDBJ whole genome shotgun (WGS) entry which is preliminary data.</text>
</comment>
<organism evidence="1 2">
    <name type="scientific">Dreissena polymorpha</name>
    <name type="common">Zebra mussel</name>
    <name type="synonym">Mytilus polymorpha</name>
    <dbReference type="NCBI Taxonomy" id="45954"/>
    <lineage>
        <taxon>Eukaryota</taxon>
        <taxon>Metazoa</taxon>
        <taxon>Spiralia</taxon>
        <taxon>Lophotrochozoa</taxon>
        <taxon>Mollusca</taxon>
        <taxon>Bivalvia</taxon>
        <taxon>Autobranchia</taxon>
        <taxon>Heteroconchia</taxon>
        <taxon>Euheterodonta</taxon>
        <taxon>Imparidentia</taxon>
        <taxon>Neoheterodontei</taxon>
        <taxon>Myida</taxon>
        <taxon>Dreissenoidea</taxon>
        <taxon>Dreissenidae</taxon>
        <taxon>Dreissena</taxon>
    </lineage>
</organism>
<proteinExistence type="predicted"/>
<evidence type="ECO:0000313" key="1">
    <source>
        <dbReference type="EMBL" id="KAH3781989.1"/>
    </source>
</evidence>
<dbReference type="Proteomes" id="UP000828390">
    <property type="component" value="Unassembled WGS sequence"/>
</dbReference>
<protein>
    <recommendedName>
        <fullName evidence="3">Tc1-like transposase DDE domain-containing protein</fullName>
    </recommendedName>
</protein>
<gene>
    <name evidence="1" type="ORF">DPMN_159900</name>
</gene>
<name>A0A9D4EJV3_DREPO</name>
<dbReference type="GO" id="GO:0003676">
    <property type="term" value="F:nucleic acid binding"/>
    <property type="evidence" value="ECO:0007669"/>
    <property type="project" value="InterPro"/>
</dbReference>
<dbReference type="Gene3D" id="3.30.420.10">
    <property type="entry name" value="Ribonuclease H-like superfamily/Ribonuclease H"/>
    <property type="match status" value="1"/>
</dbReference>
<dbReference type="InterPro" id="IPR036397">
    <property type="entry name" value="RNaseH_sf"/>
</dbReference>
<evidence type="ECO:0008006" key="3">
    <source>
        <dbReference type="Google" id="ProtNLM"/>
    </source>
</evidence>
<evidence type="ECO:0000313" key="2">
    <source>
        <dbReference type="Proteomes" id="UP000828390"/>
    </source>
</evidence>